<keyword evidence="4" id="KW-1185">Reference proteome</keyword>
<accession>A0ABR4P9W0</accession>
<dbReference type="Proteomes" id="UP001629113">
    <property type="component" value="Unassembled WGS sequence"/>
</dbReference>
<keyword evidence="1" id="KW-0812">Transmembrane</keyword>
<evidence type="ECO:0000256" key="1">
    <source>
        <dbReference type="SAM" id="Phobius"/>
    </source>
</evidence>
<keyword evidence="1" id="KW-1133">Transmembrane helix</keyword>
<gene>
    <name evidence="3" type="ORF">PVAG01_08602</name>
</gene>
<reference evidence="3 4" key="1">
    <citation type="submission" date="2024-06" db="EMBL/GenBank/DDBJ databases">
        <title>Complete genome of Phlyctema vagabunda strain 19-DSS-EL-015.</title>
        <authorList>
            <person name="Fiorenzani C."/>
        </authorList>
    </citation>
    <scope>NUCLEOTIDE SEQUENCE [LARGE SCALE GENOMIC DNA]</scope>
    <source>
        <strain evidence="3 4">19-DSS-EL-015</strain>
    </source>
</reference>
<comment type="caution">
    <text evidence="3">The sequence shown here is derived from an EMBL/GenBank/DDBJ whole genome shotgun (WGS) entry which is preliminary data.</text>
</comment>
<evidence type="ECO:0000259" key="2">
    <source>
        <dbReference type="Pfam" id="PF18922"/>
    </source>
</evidence>
<protein>
    <recommendedName>
        <fullName evidence="2">DUF5672 domain-containing protein</fullName>
    </recommendedName>
</protein>
<proteinExistence type="predicted"/>
<evidence type="ECO:0000313" key="3">
    <source>
        <dbReference type="EMBL" id="KAL3420103.1"/>
    </source>
</evidence>
<dbReference type="EMBL" id="JBFCZG010000007">
    <property type="protein sequence ID" value="KAL3420103.1"/>
    <property type="molecule type" value="Genomic_DNA"/>
</dbReference>
<evidence type="ECO:0000313" key="4">
    <source>
        <dbReference type="Proteomes" id="UP001629113"/>
    </source>
</evidence>
<dbReference type="InterPro" id="IPR043729">
    <property type="entry name" value="DUF5672"/>
</dbReference>
<name>A0ABR4P9W0_9HELO</name>
<organism evidence="3 4">
    <name type="scientific">Phlyctema vagabunda</name>
    <dbReference type="NCBI Taxonomy" id="108571"/>
    <lineage>
        <taxon>Eukaryota</taxon>
        <taxon>Fungi</taxon>
        <taxon>Dikarya</taxon>
        <taxon>Ascomycota</taxon>
        <taxon>Pezizomycotina</taxon>
        <taxon>Leotiomycetes</taxon>
        <taxon>Helotiales</taxon>
        <taxon>Dermateaceae</taxon>
        <taxon>Phlyctema</taxon>
    </lineage>
</organism>
<sequence>MSTYSRAWENGMATTSSRRRLLGSAAMLMFLIIIWTVKLLGPSSSATTGTDSEIPLLPFPTSAETTNPLAGKNVAAIVENRPLDNLIPLILHFSSVLGPDWPIHIFTTDANAISLRSSATVTRNIDAGLIVIQPLPMSIDFKKHSSVSAFFTQPWFWQALAPAEKILMFQGDSMICSRATQTIEDYTQYDFIGAPIDTAKGLGFGYNGGLSIRNRKMMLDIVKTWDWAEEKKGPRKGKVNIDYEDQWFWKKLSEMDPQPNLPSVEVAKTFSVETMWYDKPFGYHQASVWQKSKMEEILEWCPEYRLALAEPFKSHS</sequence>
<keyword evidence="1" id="KW-0472">Membrane</keyword>
<dbReference type="Pfam" id="PF18922">
    <property type="entry name" value="DUF5672"/>
    <property type="match status" value="1"/>
</dbReference>
<feature type="transmembrane region" description="Helical" evidence="1">
    <location>
        <begin position="21"/>
        <end position="41"/>
    </location>
</feature>
<feature type="domain" description="DUF5672" evidence="2">
    <location>
        <begin position="133"/>
        <end position="284"/>
    </location>
</feature>